<accession>A0AAF3EX67</accession>
<reference evidence="5" key="1">
    <citation type="submission" date="2024-02" db="UniProtKB">
        <authorList>
            <consortium name="WormBaseParasite"/>
        </authorList>
    </citation>
    <scope>IDENTIFICATION</scope>
</reference>
<dbReference type="WBParaSite" id="MBELARI_LOCUS18736">
    <property type="protein sequence ID" value="MBELARI_LOCUS18736"/>
    <property type="gene ID" value="MBELARI_LOCUS18736"/>
</dbReference>
<evidence type="ECO:0000256" key="1">
    <source>
        <dbReference type="SAM" id="MobiDB-lite"/>
    </source>
</evidence>
<name>A0AAF3EX67_9BILA</name>
<proteinExistence type="predicted"/>
<dbReference type="Proteomes" id="UP000887575">
    <property type="component" value="Unassembled WGS sequence"/>
</dbReference>
<dbReference type="AlphaFoldDB" id="A0AAF3EX67"/>
<feature type="transmembrane region" description="Helical" evidence="2">
    <location>
        <begin position="217"/>
        <end position="244"/>
    </location>
</feature>
<feature type="compositionally biased region" description="Basic and acidic residues" evidence="1">
    <location>
        <begin position="127"/>
        <end position="146"/>
    </location>
</feature>
<feature type="chain" id="PRO_5042264958" evidence="3">
    <location>
        <begin position="19"/>
        <end position="320"/>
    </location>
</feature>
<keyword evidence="2" id="KW-0812">Transmembrane</keyword>
<sequence>MIILALLILCYSPRPLMTRLLEPGNSKIDAHLVESVLSDVVEHSMSDLTEKLRTALRHILFPDEQLHARRQITQEEEQLVATFINQLMEQRHLSAPNIQRFSTRVNSNPIRVVEQLKATQLSDDPLELSKSKENPTKNPREEKRNGDQNGLLNSIHLPIDPPRFSPKSQKISVALETVTTKTPTKIITVDELRFADEALHDDDTPEPPSLFLSASRLPIWICVFLSISLVFASTACGVAVIRLWRSKRRENKMRARSLHRFPDPLTISGFTCVPGCDNGPGTFLERMKVMNRVNRAPSTCREREDETIWRTANSLRSRQI</sequence>
<evidence type="ECO:0000313" key="4">
    <source>
        <dbReference type="Proteomes" id="UP000887575"/>
    </source>
</evidence>
<keyword evidence="2" id="KW-1133">Transmembrane helix</keyword>
<keyword evidence="3" id="KW-0732">Signal</keyword>
<keyword evidence="2" id="KW-0472">Membrane</keyword>
<feature type="region of interest" description="Disordered" evidence="1">
    <location>
        <begin position="122"/>
        <end position="158"/>
    </location>
</feature>
<evidence type="ECO:0000256" key="3">
    <source>
        <dbReference type="SAM" id="SignalP"/>
    </source>
</evidence>
<feature type="signal peptide" evidence="3">
    <location>
        <begin position="1"/>
        <end position="18"/>
    </location>
</feature>
<protein>
    <submittedName>
        <fullName evidence="5">Uncharacterized protein</fullName>
    </submittedName>
</protein>
<evidence type="ECO:0000313" key="5">
    <source>
        <dbReference type="WBParaSite" id="MBELARI_LOCUS18736"/>
    </source>
</evidence>
<keyword evidence="4" id="KW-1185">Reference proteome</keyword>
<organism evidence="4 5">
    <name type="scientific">Mesorhabditis belari</name>
    <dbReference type="NCBI Taxonomy" id="2138241"/>
    <lineage>
        <taxon>Eukaryota</taxon>
        <taxon>Metazoa</taxon>
        <taxon>Ecdysozoa</taxon>
        <taxon>Nematoda</taxon>
        <taxon>Chromadorea</taxon>
        <taxon>Rhabditida</taxon>
        <taxon>Rhabditina</taxon>
        <taxon>Rhabditomorpha</taxon>
        <taxon>Rhabditoidea</taxon>
        <taxon>Rhabditidae</taxon>
        <taxon>Mesorhabditinae</taxon>
        <taxon>Mesorhabditis</taxon>
    </lineage>
</organism>
<evidence type="ECO:0000256" key="2">
    <source>
        <dbReference type="SAM" id="Phobius"/>
    </source>
</evidence>